<accession>A0A7J6TQN8</accession>
<dbReference type="AlphaFoldDB" id="A0A7J6TQN8"/>
<comment type="caution">
    <text evidence="1">The sequence shown here is derived from an EMBL/GenBank/DDBJ whole genome shotgun (WGS) entry which is preliminary data.</text>
</comment>
<name>A0A7J6TQN8_PEROL</name>
<protein>
    <submittedName>
        <fullName evidence="1">Charged multivesicular body protein 6</fullName>
    </submittedName>
</protein>
<dbReference type="Pfam" id="PF03357">
    <property type="entry name" value="Snf7"/>
    <property type="match status" value="1"/>
</dbReference>
<gene>
    <name evidence="1" type="primary">CHMP6_3</name>
    <name evidence="1" type="ORF">FOZ63_020877</name>
</gene>
<organism evidence="1 2">
    <name type="scientific">Perkinsus olseni</name>
    <name type="common">Perkinsus atlanticus</name>
    <dbReference type="NCBI Taxonomy" id="32597"/>
    <lineage>
        <taxon>Eukaryota</taxon>
        <taxon>Sar</taxon>
        <taxon>Alveolata</taxon>
        <taxon>Perkinsozoa</taxon>
        <taxon>Perkinsea</taxon>
        <taxon>Perkinsida</taxon>
        <taxon>Perkinsidae</taxon>
        <taxon>Perkinsus</taxon>
    </lineage>
</organism>
<dbReference type="Gene3D" id="1.10.287.1060">
    <property type="entry name" value="ESAT-6-like"/>
    <property type="match status" value="1"/>
</dbReference>
<keyword evidence="2" id="KW-1185">Reference proteome</keyword>
<sequence length="54" mass="6292">MDEQAARRCIREKNKQVALLALRKKKHHEQLLDETEGYLAKVRVHACQPIPLQS</sequence>
<dbReference type="GO" id="GO:0007034">
    <property type="term" value="P:vacuolar transport"/>
    <property type="evidence" value="ECO:0007669"/>
    <property type="project" value="InterPro"/>
</dbReference>
<proteinExistence type="predicted"/>
<dbReference type="Proteomes" id="UP000553632">
    <property type="component" value="Unassembled WGS sequence"/>
</dbReference>
<dbReference type="InterPro" id="IPR005024">
    <property type="entry name" value="Snf7_fam"/>
</dbReference>
<evidence type="ECO:0000313" key="1">
    <source>
        <dbReference type="EMBL" id="KAF4746690.1"/>
    </source>
</evidence>
<reference evidence="1 2" key="1">
    <citation type="submission" date="2020-04" db="EMBL/GenBank/DDBJ databases">
        <title>Perkinsus olseni comparative genomics.</title>
        <authorList>
            <person name="Bogema D.R."/>
        </authorList>
    </citation>
    <scope>NUCLEOTIDE SEQUENCE [LARGE SCALE GENOMIC DNA]</scope>
    <source>
        <strain evidence="1 2">ATCC PRA-207</strain>
    </source>
</reference>
<dbReference type="EMBL" id="JABANO010009524">
    <property type="protein sequence ID" value="KAF4746690.1"/>
    <property type="molecule type" value="Genomic_DNA"/>
</dbReference>
<evidence type="ECO:0000313" key="2">
    <source>
        <dbReference type="Proteomes" id="UP000553632"/>
    </source>
</evidence>